<dbReference type="SUPFAM" id="SSF57850">
    <property type="entry name" value="RING/U-box"/>
    <property type="match status" value="1"/>
</dbReference>
<feature type="region of interest" description="Disordered" evidence="5">
    <location>
        <begin position="122"/>
        <end position="141"/>
    </location>
</feature>
<evidence type="ECO:0000256" key="5">
    <source>
        <dbReference type="SAM" id="MobiDB-lite"/>
    </source>
</evidence>
<reference evidence="8" key="1">
    <citation type="journal article" date="2023" name="Mol. Phylogenet. Evol.">
        <title>Genome-scale phylogeny and comparative genomics of the fungal order Sordariales.</title>
        <authorList>
            <person name="Hensen N."/>
            <person name="Bonometti L."/>
            <person name="Westerberg I."/>
            <person name="Brannstrom I.O."/>
            <person name="Guillou S."/>
            <person name="Cros-Aarteil S."/>
            <person name="Calhoun S."/>
            <person name="Haridas S."/>
            <person name="Kuo A."/>
            <person name="Mondo S."/>
            <person name="Pangilinan J."/>
            <person name="Riley R."/>
            <person name="LaButti K."/>
            <person name="Andreopoulos B."/>
            <person name="Lipzen A."/>
            <person name="Chen C."/>
            <person name="Yan M."/>
            <person name="Daum C."/>
            <person name="Ng V."/>
            <person name="Clum A."/>
            <person name="Steindorff A."/>
            <person name="Ohm R.A."/>
            <person name="Martin F."/>
            <person name="Silar P."/>
            <person name="Natvig D.O."/>
            <person name="Lalanne C."/>
            <person name="Gautier V."/>
            <person name="Ament-Velasquez S.L."/>
            <person name="Kruys A."/>
            <person name="Hutchinson M.I."/>
            <person name="Powell A.J."/>
            <person name="Barry K."/>
            <person name="Miller A.N."/>
            <person name="Grigoriev I.V."/>
            <person name="Debuchy R."/>
            <person name="Gladieux P."/>
            <person name="Hiltunen Thoren M."/>
            <person name="Johannesson H."/>
        </authorList>
    </citation>
    <scope>NUCLEOTIDE SEQUENCE</scope>
    <source>
        <strain evidence="8">CBS 508.74</strain>
    </source>
</reference>
<dbReference type="Proteomes" id="UP001302812">
    <property type="component" value="Unassembled WGS sequence"/>
</dbReference>
<dbReference type="InterPro" id="IPR047157">
    <property type="entry name" value="PHRF1/Atg35"/>
</dbReference>
<keyword evidence="2 4" id="KW-0863">Zinc-finger</keyword>
<evidence type="ECO:0000256" key="1">
    <source>
        <dbReference type="ARBA" id="ARBA00022723"/>
    </source>
</evidence>
<evidence type="ECO:0000313" key="9">
    <source>
        <dbReference type="Proteomes" id="UP001302812"/>
    </source>
</evidence>
<feature type="compositionally biased region" description="Basic and acidic residues" evidence="5">
    <location>
        <begin position="331"/>
        <end position="360"/>
    </location>
</feature>
<dbReference type="InterPro" id="IPR001841">
    <property type="entry name" value="Znf_RING"/>
</dbReference>
<dbReference type="AlphaFoldDB" id="A0AAN6YUI3"/>
<dbReference type="PROSITE" id="PS01359">
    <property type="entry name" value="ZF_PHD_1"/>
    <property type="match status" value="1"/>
</dbReference>
<feature type="compositionally biased region" description="Polar residues" evidence="5">
    <location>
        <begin position="478"/>
        <end position="491"/>
    </location>
</feature>
<dbReference type="PROSITE" id="PS50089">
    <property type="entry name" value="ZF_RING_2"/>
    <property type="match status" value="1"/>
</dbReference>
<feature type="compositionally biased region" description="Basic and acidic residues" evidence="5">
    <location>
        <begin position="385"/>
        <end position="395"/>
    </location>
</feature>
<evidence type="ECO:0000313" key="8">
    <source>
        <dbReference type="EMBL" id="KAK4114262.1"/>
    </source>
</evidence>
<evidence type="ECO:0000259" key="7">
    <source>
        <dbReference type="PROSITE" id="PS50089"/>
    </source>
</evidence>
<comment type="caution">
    <text evidence="8">The sequence shown here is derived from an EMBL/GenBank/DDBJ whole genome shotgun (WGS) entry which is preliminary data.</text>
</comment>
<evidence type="ECO:0000259" key="6">
    <source>
        <dbReference type="PROSITE" id="PS50016"/>
    </source>
</evidence>
<dbReference type="GeneID" id="89935474"/>
<feature type="domain" description="RING-type" evidence="7">
    <location>
        <begin position="5"/>
        <end position="93"/>
    </location>
</feature>
<evidence type="ECO:0000256" key="4">
    <source>
        <dbReference type="PROSITE-ProRule" id="PRU00175"/>
    </source>
</evidence>
<dbReference type="RefSeq" id="XP_064671832.1">
    <property type="nucleotide sequence ID" value="XM_064811349.1"/>
</dbReference>
<name>A0AAN6YUI3_9PEZI</name>
<dbReference type="GO" id="GO:0008270">
    <property type="term" value="F:zinc ion binding"/>
    <property type="evidence" value="ECO:0007669"/>
    <property type="project" value="UniProtKB-KW"/>
</dbReference>
<gene>
    <name evidence="8" type="ORF">N656DRAFT_706396</name>
</gene>
<dbReference type="Pfam" id="PF00628">
    <property type="entry name" value="PHD"/>
    <property type="match status" value="1"/>
</dbReference>
<proteinExistence type="predicted"/>
<accession>A0AAN6YUI3</accession>
<feature type="domain" description="PHD-type" evidence="6">
    <location>
        <begin position="141"/>
        <end position="189"/>
    </location>
</feature>
<dbReference type="InterPro" id="IPR019786">
    <property type="entry name" value="Zinc_finger_PHD-type_CS"/>
</dbReference>
<dbReference type="PROSITE" id="PS50016">
    <property type="entry name" value="ZF_PHD_2"/>
    <property type="match status" value="1"/>
</dbReference>
<reference evidence="8" key="2">
    <citation type="submission" date="2023-05" db="EMBL/GenBank/DDBJ databases">
        <authorList>
            <consortium name="Lawrence Berkeley National Laboratory"/>
            <person name="Steindorff A."/>
            <person name="Hensen N."/>
            <person name="Bonometti L."/>
            <person name="Westerberg I."/>
            <person name="Brannstrom I.O."/>
            <person name="Guillou S."/>
            <person name="Cros-Aarteil S."/>
            <person name="Calhoun S."/>
            <person name="Haridas S."/>
            <person name="Kuo A."/>
            <person name="Mondo S."/>
            <person name="Pangilinan J."/>
            <person name="Riley R."/>
            <person name="Labutti K."/>
            <person name="Andreopoulos B."/>
            <person name="Lipzen A."/>
            <person name="Chen C."/>
            <person name="Yanf M."/>
            <person name="Daum C."/>
            <person name="Ng V."/>
            <person name="Clum A."/>
            <person name="Ohm R."/>
            <person name="Martin F."/>
            <person name="Silar P."/>
            <person name="Natvig D."/>
            <person name="Lalanne C."/>
            <person name="Gautier V."/>
            <person name="Ament-Velasquez S.L."/>
            <person name="Kruys A."/>
            <person name="Hutchinson M.I."/>
            <person name="Powell A.J."/>
            <person name="Barry K."/>
            <person name="Miller A.N."/>
            <person name="Grigoriev I.V."/>
            <person name="Debuchy R."/>
            <person name="Gladieux P."/>
            <person name="Thoren M.H."/>
            <person name="Johannesson H."/>
        </authorList>
    </citation>
    <scope>NUCLEOTIDE SEQUENCE</scope>
    <source>
        <strain evidence="8">CBS 508.74</strain>
    </source>
</reference>
<dbReference type="SUPFAM" id="SSF57903">
    <property type="entry name" value="FYVE/PHD zinc finger"/>
    <property type="match status" value="1"/>
</dbReference>
<keyword evidence="9" id="KW-1185">Reference proteome</keyword>
<keyword evidence="1" id="KW-0479">Metal-binding</keyword>
<evidence type="ECO:0008006" key="10">
    <source>
        <dbReference type="Google" id="ProtNLM"/>
    </source>
</evidence>
<dbReference type="SMART" id="SM00249">
    <property type="entry name" value="PHD"/>
    <property type="match status" value="1"/>
</dbReference>
<dbReference type="CDD" id="cd16448">
    <property type="entry name" value="RING-H2"/>
    <property type="match status" value="1"/>
</dbReference>
<dbReference type="InterPro" id="IPR011011">
    <property type="entry name" value="Znf_FYVE_PHD"/>
</dbReference>
<keyword evidence="3" id="KW-0862">Zinc</keyword>
<dbReference type="InterPro" id="IPR013083">
    <property type="entry name" value="Znf_RING/FYVE/PHD"/>
</dbReference>
<dbReference type="EMBL" id="MU853337">
    <property type="protein sequence ID" value="KAK4114262.1"/>
    <property type="molecule type" value="Genomic_DNA"/>
</dbReference>
<evidence type="ECO:0000256" key="2">
    <source>
        <dbReference type="ARBA" id="ARBA00022771"/>
    </source>
</evidence>
<dbReference type="InterPro" id="IPR019787">
    <property type="entry name" value="Znf_PHD-finger"/>
</dbReference>
<dbReference type="SMART" id="SM00184">
    <property type="entry name" value="RING"/>
    <property type="match status" value="2"/>
</dbReference>
<dbReference type="Pfam" id="PF13639">
    <property type="entry name" value="zf-RING_2"/>
    <property type="match status" value="1"/>
</dbReference>
<dbReference type="CDD" id="cd15545">
    <property type="entry name" value="PHD_BAZ2A_like"/>
    <property type="match status" value="1"/>
</dbReference>
<feature type="region of interest" description="Disordered" evidence="5">
    <location>
        <begin position="331"/>
        <end position="554"/>
    </location>
</feature>
<sequence length="630" mass="71784">MADQCIVCLEPLDVETNTTPPSPAVQELLEKLKAQHERLAIEDPDALARINLRNESASDNTSHVATIPVCGHVLHDSCLQEWSEKANSCPICRQTFHLVTVYEKVGGKYLFTRRVEDKKQVPEFDPRALADENPQEPELPSNPCPVCNSADHEEVLLLCDGCDSAYHTYCIGLDRVPAGHWFCMECVHAFGPEILLQPENGDGEDGILGVPRYFFPRTQASIRRAMQRDRSDDWHGAWGRITGRVWDAIELDLDYQDEEDSDLFEGLRRSRQLRERERLEHERWQQRLNIASRLGARDVFANNMPSLVAHTVEHPETPQQSEERLAWGAFEKARDEEDRKRRPRSRSPDPHEEPHHEPERKLKRPRTRRLLTQSGESSSTVRDPGPSDRQDRECSPQRAQPSRSAEEAPSFLSSLLKEVESSTPSNEERLRDIFVHPPNSERHVSPVGSPSPSHTSTTPLSSHIEPIYHRINIPYSPTRGSSPTSIKQARSPSPIGHPQRAGQSSPENSDSEPRGRKREHRHHDTLELRQPQPRRTRHAVLQRSPHTSPARSPLPFEMKQSISRIVRSALTPHWRSSQLTAEQYEAINRDISRKLYEEVKDPTTVNEDTKQGWERIASQEVARAVASLKA</sequence>
<evidence type="ECO:0000256" key="3">
    <source>
        <dbReference type="ARBA" id="ARBA00022833"/>
    </source>
</evidence>
<feature type="compositionally biased region" description="Basic and acidic residues" evidence="5">
    <location>
        <begin position="426"/>
        <end position="444"/>
    </location>
</feature>
<protein>
    <recommendedName>
        <fullName evidence="10">PHD and RING finger domain-containing protein</fullName>
    </recommendedName>
</protein>
<dbReference type="Gene3D" id="3.30.40.10">
    <property type="entry name" value="Zinc/RING finger domain, C3HC4 (zinc finger)"/>
    <property type="match status" value="2"/>
</dbReference>
<feature type="compositionally biased region" description="Low complexity" evidence="5">
    <location>
        <begin position="445"/>
        <end position="463"/>
    </location>
</feature>
<dbReference type="PANTHER" id="PTHR12618">
    <property type="entry name" value="PHD AND RING FINGER DOMAIN-CONTAINING PROTEIN 1"/>
    <property type="match status" value="1"/>
</dbReference>
<organism evidence="8 9">
    <name type="scientific">Canariomyces notabilis</name>
    <dbReference type="NCBI Taxonomy" id="2074819"/>
    <lineage>
        <taxon>Eukaryota</taxon>
        <taxon>Fungi</taxon>
        <taxon>Dikarya</taxon>
        <taxon>Ascomycota</taxon>
        <taxon>Pezizomycotina</taxon>
        <taxon>Sordariomycetes</taxon>
        <taxon>Sordariomycetidae</taxon>
        <taxon>Sordariales</taxon>
        <taxon>Chaetomiaceae</taxon>
        <taxon>Canariomyces</taxon>
    </lineage>
</organism>
<dbReference type="PANTHER" id="PTHR12618:SF20">
    <property type="entry name" value="PHD AND RING FINGER DOMAIN-CONTAINING PROTEIN 1"/>
    <property type="match status" value="1"/>
</dbReference>
<dbReference type="InterPro" id="IPR001965">
    <property type="entry name" value="Znf_PHD"/>
</dbReference>